<keyword evidence="3" id="KW-1185">Reference proteome</keyword>
<evidence type="ECO:0000256" key="1">
    <source>
        <dbReference type="SAM" id="MobiDB-lite"/>
    </source>
</evidence>
<dbReference type="EMBL" id="BRXX01000339">
    <property type="protein sequence ID" value="GMI05878.1"/>
    <property type="molecule type" value="Genomic_DNA"/>
</dbReference>
<reference evidence="3" key="1">
    <citation type="journal article" date="2023" name="Commun. Biol.">
        <title>Genome analysis of Parmales, the sister group of diatoms, reveals the evolutionary specialization of diatoms from phago-mixotrophs to photoautotrophs.</title>
        <authorList>
            <person name="Ban H."/>
            <person name="Sato S."/>
            <person name="Yoshikawa S."/>
            <person name="Yamada K."/>
            <person name="Nakamura Y."/>
            <person name="Ichinomiya M."/>
            <person name="Sato N."/>
            <person name="Blanc-Mathieu R."/>
            <person name="Endo H."/>
            <person name="Kuwata A."/>
            <person name="Ogata H."/>
        </authorList>
    </citation>
    <scope>NUCLEOTIDE SEQUENCE [LARGE SCALE GENOMIC DNA]</scope>
    <source>
        <strain evidence="3">NIES 3699</strain>
    </source>
</reference>
<evidence type="ECO:0000313" key="3">
    <source>
        <dbReference type="Proteomes" id="UP001165160"/>
    </source>
</evidence>
<dbReference type="Proteomes" id="UP001165160">
    <property type="component" value="Unassembled WGS sequence"/>
</dbReference>
<feature type="region of interest" description="Disordered" evidence="1">
    <location>
        <begin position="62"/>
        <end position="88"/>
    </location>
</feature>
<proteinExistence type="predicted"/>
<protein>
    <submittedName>
        <fullName evidence="2">Uncharacterized protein</fullName>
    </submittedName>
</protein>
<evidence type="ECO:0000313" key="2">
    <source>
        <dbReference type="EMBL" id="GMI05878.1"/>
    </source>
</evidence>
<organism evidence="2 3">
    <name type="scientific">Triparma verrucosa</name>
    <dbReference type="NCBI Taxonomy" id="1606542"/>
    <lineage>
        <taxon>Eukaryota</taxon>
        <taxon>Sar</taxon>
        <taxon>Stramenopiles</taxon>
        <taxon>Ochrophyta</taxon>
        <taxon>Bolidophyceae</taxon>
        <taxon>Parmales</taxon>
        <taxon>Triparmaceae</taxon>
        <taxon>Triparma</taxon>
    </lineage>
</organism>
<dbReference type="AlphaFoldDB" id="A0A9W7CHE7"/>
<name>A0A9W7CHE7_9STRA</name>
<accession>A0A9W7CHE7</accession>
<comment type="caution">
    <text evidence="2">The sequence shown here is derived from an EMBL/GenBank/DDBJ whole genome shotgun (WGS) entry which is preliminary data.</text>
</comment>
<sequence length="445" mass="48953">MSSFTSPPLYTFSGYVQDILQLEFYQAELPSIPALCGGSTGNEIRERWCYVLRREGSECNVVSDSDDSMEVDSAPSLAPSPKQRSRKTSDFNASTLQIVVYSDLNLKLHTYVSVSGYIERSEDDGDENLEMLHCKTVTLGRSSPPKPRDAVNEQFVLKILETKLSSEPLSSLLLLWLLSGKEKSDSTIGQLSLTFSGGDSSLVANLNAFVSEVTDDSTLINSFDLSSDELELRKIGEDRIKFSKLQGAAGKAVIVDYTDGVCTNEANKTKNMKYIDECVKDGAVKCRFGFFDGKMDGDYRYITVEPKKAVSFEGEASSGEKAAGVIGRTNVTVKLKEGMVIKGEGNIGENDDIKDFVNWKRSLCSSRLVLLPPPVCAAAETLFVAKRRSPMGEKIGEVDLERWLTFTRLYARLRGEVGEKGITASVADFESAVELDLKLKEQGFV</sequence>
<gene>
    <name evidence="2" type="ORF">TrVE_jg395</name>
</gene>